<dbReference type="RefSeq" id="WP_323575061.1">
    <property type="nucleotide sequence ID" value="NZ_JAYGJQ010000001.1"/>
</dbReference>
<keyword evidence="3 6" id="KW-0812">Transmembrane</keyword>
<feature type="transmembrane region" description="Helical" evidence="6">
    <location>
        <begin position="131"/>
        <end position="152"/>
    </location>
</feature>
<dbReference type="EMBL" id="JAYGJQ010000001">
    <property type="protein sequence ID" value="MEA9355501.1"/>
    <property type="molecule type" value="Genomic_DNA"/>
</dbReference>
<evidence type="ECO:0000256" key="6">
    <source>
        <dbReference type="RuleBase" id="RU365102"/>
    </source>
</evidence>
<sequence length="184" mass="20342">MQALINSFLLVFASEMGDKTQLLALLLATRYKKPWTILLGVFIATVLNHALATWAGAWVSTLVTHQTLIYILAGIFFVFGLWILIPDKEEEFKERGHFGALVTTIIAFFLAEMGDKTQLATIALGARYQDIVMVTLGTTIGMMGSNALAIFLGEKLLRKVPMKWVRVFSCVLFIAFGIGILIKG</sequence>
<evidence type="ECO:0000256" key="3">
    <source>
        <dbReference type="ARBA" id="ARBA00022692"/>
    </source>
</evidence>
<feature type="transmembrane region" description="Helical" evidence="6">
    <location>
        <begin position="67"/>
        <end position="84"/>
    </location>
</feature>
<evidence type="ECO:0000313" key="7">
    <source>
        <dbReference type="EMBL" id="MEA9355501.1"/>
    </source>
</evidence>
<comment type="caution">
    <text evidence="7">The sequence shown here is derived from an EMBL/GenBank/DDBJ whole genome shotgun (WGS) entry which is preliminary data.</text>
</comment>
<comment type="subcellular location">
    <subcellularLocation>
        <location evidence="1 6">Membrane</location>
        <topology evidence="1 6">Multi-pass membrane protein</topology>
    </subcellularLocation>
</comment>
<dbReference type="Proteomes" id="UP001302274">
    <property type="component" value="Unassembled WGS sequence"/>
</dbReference>
<protein>
    <recommendedName>
        <fullName evidence="6">GDT1 family protein</fullName>
    </recommendedName>
</protein>
<evidence type="ECO:0000256" key="4">
    <source>
        <dbReference type="ARBA" id="ARBA00022989"/>
    </source>
</evidence>
<dbReference type="Pfam" id="PF01169">
    <property type="entry name" value="GDT1"/>
    <property type="match status" value="2"/>
</dbReference>
<feature type="transmembrane region" description="Helical" evidence="6">
    <location>
        <begin position="164"/>
        <end position="182"/>
    </location>
</feature>
<evidence type="ECO:0000256" key="1">
    <source>
        <dbReference type="ARBA" id="ARBA00004141"/>
    </source>
</evidence>
<comment type="similarity">
    <text evidence="2 6">Belongs to the GDT1 family.</text>
</comment>
<dbReference type="PANTHER" id="PTHR12608:SF1">
    <property type="entry name" value="TRANSMEMBRANE PROTEIN 165"/>
    <property type="match status" value="1"/>
</dbReference>
<feature type="transmembrane region" description="Helical" evidence="6">
    <location>
        <begin position="96"/>
        <end position="111"/>
    </location>
</feature>
<keyword evidence="4 6" id="KW-1133">Transmembrane helix</keyword>
<organism evidence="7 8">
    <name type="scientific">Bacteriovorax antarcticus</name>
    <dbReference type="NCBI Taxonomy" id="3088717"/>
    <lineage>
        <taxon>Bacteria</taxon>
        <taxon>Pseudomonadati</taxon>
        <taxon>Bdellovibrionota</taxon>
        <taxon>Bacteriovoracia</taxon>
        <taxon>Bacteriovoracales</taxon>
        <taxon>Bacteriovoracaceae</taxon>
        <taxon>Bacteriovorax</taxon>
    </lineage>
</organism>
<feature type="transmembrane region" description="Helical" evidence="6">
    <location>
        <begin position="35"/>
        <end position="55"/>
    </location>
</feature>
<accession>A0ABU5VR73</accession>
<evidence type="ECO:0000256" key="5">
    <source>
        <dbReference type="ARBA" id="ARBA00023136"/>
    </source>
</evidence>
<gene>
    <name evidence="7" type="ORF">SHI21_04790</name>
</gene>
<name>A0ABU5VR73_9BACT</name>
<keyword evidence="8" id="KW-1185">Reference proteome</keyword>
<keyword evidence="5 6" id="KW-0472">Membrane</keyword>
<dbReference type="InterPro" id="IPR001727">
    <property type="entry name" value="GDT1-like"/>
</dbReference>
<evidence type="ECO:0000313" key="8">
    <source>
        <dbReference type="Proteomes" id="UP001302274"/>
    </source>
</evidence>
<evidence type="ECO:0000256" key="2">
    <source>
        <dbReference type="ARBA" id="ARBA00009190"/>
    </source>
</evidence>
<reference evidence="7 8" key="1">
    <citation type="submission" date="2023-11" db="EMBL/GenBank/DDBJ databases">
        <title>A Novel Polar Bacteriovorax (B. antarcticus) Isolated from the Biocrust in Antarctica.</title>
        <authorList>
            <person name="Mun W."/>
            <person name="Choi S.Y."/>
            <person name="Mitchell R.J."/>
        </authorList>
    </citation>
    <scope>NUCLEOTIDE SEQUENCE [LARGE SCALE GENOMIC DNA]</scope>
    <source>
        <strain evidence="7 8">PP10</strain>
    </source>
</reference>
<proteinExistence type="inferred from homology"/>
<dbReference type="PANTHER" id="PTHR12608">
    <property type="entry name" value="TRANSMEMBRANE PROTEIN HTP-1 RELATED"/>
    <property type="match status" value="1"/>
</dbReference>